<evidence type="ECO:0000313" key="1">
    <source>
        <dbReference type="EMBL" id="WUN83849.1"/>
    </source>
</evidence>
<name>A0ABZ1QMD6_9ACTN</name>
<accession>A0ABZ1QMD6</accession>
<protein>
    <submittedName>
        <fullName evidence="1">Uncharacterized protein</fullName>
    </submittedName>
</protein>
<dbReference type="EMBL" id="CP108036">
    <property type="protein sequence ID" value="WUN83849.1"/>
    <property type="molecule type" value="Genomic_DNA"/>
</dbReference>
<gene>
    <name evidence="1" type="ORF">OHA91_38335</name>
</gene>
<dbReference type="GeneID" id="95502039"/>
<organism evidence="1 2">
    <name type="scientific">Streptomyces erythrochromogenes</name>
    <dbReference type="NCBI Taxonomy" id="285574"/>
    <lineage>
        <taxon>Bacteria</taxon>
        <taxon>Bacillati</taxon>
        <taxon>Actinomycetota</taxon>
        <taxon>Actinomycetes</taxon>
        <taxon>Kitasatosporales</taxon>
        <taxon>Streptomycetaceae</taxon>
        <taxon>Streptomyces</taxon>
    </lineage>
</organism>
<evidence type="ECO:0000313" key="2">
    <source>
        <dbReference type="Proteomes" id="UP001432312"/>
    </source>
</evidence>
<keyword evidence="2" id="KW-1185">Reference proteome</keyword>
<dbReference type="Proteomes" id="UP001432312">
    <property type="component" value="Chromosome"/>
</dbReference>
<dbReference type="RefSeq" id="WP_328740976.1">
    <property type="nucleotide sequence ID" value="NZ_CP108036.1"/>
</dbReference>
<proteinExistence type="predicted"/>
<sequence>MNDPTSTTALDSEALRAVIEAAIANYLDDAAATDTAGLAAHVTAAVERLLAAGPPAQPAPEGDEI</sequence>
<reference evidence="1" key="1">
    <citation type="submission" date="2022-10" db="EMBL/GenBank/DDBJ databases">
        <title>The complete genomes of actinobacterial strains from the NBC collection.</title>
        <authorList>
            <person name="Joergensen T.S."/>
            <person name="Alvarez Arevalo M."/>
            <person name="Sterndorff E.B."/>
            <person name="Faurdal D."/>
            <person name="Vuksanovic O."/>
            <person name="Mourched A.-S."/>
            <person name="Charusanti P."/>
            <person name="Shaw S."/>
            <person name="Blin K."/>
            <person name="Weber T."/>
        </authorList>
    </citation>
    <scope>NUCLEOTIDE SEQUENCE</scope>
    <source>
        <strain evidence="1">NBC_00303</strain>
    </source>
</reference>